<sequence length="301" mass="33704">MTRQKPYKTMKKAIILLALGLIAGTSAQAQTIALKPQPVTTSVPSEKHISSSILLWVRTDKPRQAGMERWKGPHSKIISANKGLEEYRQIHLTETNPGLWPAVNGVETSIPANRKIDGIADVTLKNIFSIFRGKKQNKLAYADEVNLFKRTILYAALGATSRWYAVNPTNEKTGARSVVFFRIKEGVDKKDFARFINQELTPILANTGVLTELRPKVYMPWKQKQWDTPNVAHDNPKKVQFQASVMLGFANKKAMTDFFASDAVNKLAGKLAAYTSAVHAYEIAETLTYVKDGKQLDHYQN</sequence>
<keyword evidence="1" id="KW-0732">Signal</keyword>
<evidence type="ECO:0000256" key="1">
    <source>
        <dbReference type="SAM" id="SignalP"/>
    </source>
</evidence>
<dbReference type="Proteomes" id="UP000002028">
    <property type="component" value="Chromosome"/>
</dbReference>
<dbReference type="eggNOG" id="ENOG5032E9J">
    <property type="taxonomic scope" value="Bacteria"/>
</dbReference>
<accession>D2QRD2</accession>
<dbReference type="STRING" id="504472.Slin_3680"/>
<gene>
    <name evidence="2" type="ordered locus">Slin_3680</name>
</gene>
<evidence type="ECO:0000313" key="3">
    <source>
        <dbReference type="Proteomes" id="UP000002028"/>
    </source>
</evidence>
<organism evidence="2 3">
    <name type="scientific">Spirosoma linguale (strain ATCC 33905 / DSM 74 / LMG 10896 / Claus 1)</name>
    <dbReference type="NCBI Taxonomy" id="504472"/>
    <lineage>
        <taxon>Bacteria</taxon>
        <taxon>Pseudomonadati</taxon>
        <taxon>Bacteroidota</taxon>
        <taxon>Cytophagia</taxon>
        <taxon>Cytophagales</taxon>
        <taxon>Cytophagaceae</taxon>
        <taxon>Spirosoma</taxon>
    </lineage>
</organism>
<evidence type="ECO:0000313" key="2">
    <source>
        <dbReference type="EMBL" id="ADB39686.1"/>
    </source>
</evidence>
<reference evidence="2 3" key="1">
    <citation type="journal article" date="2010" name="Stand. Genomic Sci.">
        <title>Complete genome sequence of Spirosoma linguale type strain (1).</title>
        <authorList>
            <person name="Lail K."/>
            <person name="Sikorski J."/>
            <person name="Saunders E."/>
            <person name="Lapidus A."/>
            <person name="Glavina Del Rio T."/>
            <person name="Copeland A."/>
            <person name="Tice H."/>
            <person name="Cheng J.-F."/>
            <person name="Lucas S."/>
            <person name="Nolan M."/>
            <person name="Bruce D."/>
            <person name="Goodwin L."/>
            <person name="Pitluck S."/>
            <person name="Ivanova N."/>
            <person name="Mavromatis K."/>
            <person name="Ovchinnikova G."/>
            <person name="Pati A."/>
            <person name="Chen A."/>
            <person name="Palaniappan K."/>
            <person name="Land M."/>
            <person name="Hauser L."/>
            <person name="Chang Y.-J."/>
            <person name="Jeffries C.D."/>
            <person name="Chain P."/>
            <person name="Brettin T."/>
            <person name="Detter J.C."/>
            <person name="Schuetze A."/>
            <person name="Rohde M."/>
            <person name="Tindall B.J."/>
            <person name="Goeker M."/>
            <person name="Bristow J."/>
            <person name="Eisen J.A."/>
            <person name="Markowitz V."/>
            <person name="Hugenholtz P."/>
            <person name="Kyrpides N.C."/>
            <person name="Klenk H.-P."/>
            <person name="Chen F."/>
        </authorList>
    </citation>
    <scope>NUCLEOTIDE SEQUENCE [LARGE SCALE GENOMIC DNA]</scope>
    <source>
        <strain evidence="3">ATCC 33905 / DSM 74 / LMG 10896 / Claus 1</strain>
    </source>
</reference>
<dbReference type="KEGG" id="sli:Slin_3680"/>
<keyword evidence="3" id="KW-1185">Reference proteome</keyword>
<dbReference type="HOGENOM" id="CLU_085267_0_0_10"/>
<name>D2QRD2_SPILD</name>
<protein>
    <submittedName>
        <fullName evidence="2">Strictosidine synthase</fullName>
    </submittedName>
</protein>
<dbReference type="EMBL" id="CP001769">
    <property type="protein sequence ID" value="ADB39686.1"/>
    <property type="molecule type" value="Genomic_DNA"/>
</dbReference>
<dbReference type="AlphaFoldDB" id="D2QRD2"/>
<proteinExistence type="predicted"/>
<feature type="chain" id="PRO_5003034181" evidence="1">
    <location>
        <begin position="30"/>
        <end position="301"/>
    </location>
</feature>
<feature type="signal peptide" evidence="1">
    <location>
        <begin position="1"/>
        <end position="29"/>
    </location>
</feature>